<evidence type="ECO:0000259" key="5">
    <source>
        <dbReference type="PROSITE" id="PS50975"/>
    </source>
</evidence>
<feature type="domain" description="ATP-grasp" evidence="5">
    <location>
        <begin position="118"/>
        <end position="290"/>
    </location>
</feature>
<dbReference type="Pfam" id="PF21360">
    <property type="entry name" value="PylC-like_N"/>
    <property type="match status" value="1"/>
</dbReference>
<dbReference type="GO" id="GO:0005829">
    <property type="term" value="C:cytosol"/>
    <property type="evidence" value="ECO:0007669"/>
    <property type="project" value="TreeGrafter"/>
</dbReference>
<keyword evidence="1" id="KW-0436">Ligase</keyword>
<dbReference type="OrthoDB" id="9765608at2"/>
<dbReference type="Pfam" id="PF08443">
    <property type="entry name" value="RimK"/>
    <property type="match status" value="1"/>
</dbReference>
<dbReference type="InterPro" id="IPR013651">
    <property type="entry name" value="ATP-grasp_RimK-type"/>
</dbReference>
<reference evidence="6 7" key="1">
    <citation type="submission" date="2019-08" db="EMBL/GenBank/DDBJ databases">
        <title>Bradymonadales sp. TMQ4.</title>
        <authorList>
            <person name="Liang Q."/>
        </authorList>
    </citation>
    <scope>NUCLEOTIDE SEQUENCE [LARGE SCALE GENOMIC DNA]</scope>
    <source>
        <strain evidence="6 7">TMQ4</strain>
    </source>
</reference>
<keyword evidence="2 4" id="KW-0547">Nucleotide-binding</keyword>
<dbReference type="InterPro" id="IPR048764">
    <property type="entry name" value="PylC_N"/>
</dbReference>
<comment type="caution">
    <text evidence="6">The sequence shown here is derived from an EMBL/GenBank/DDBJ whole genome shotgun (WGS) entry which is preliminary data.</text>
</comment>
<accession>A0A5C6XA93</accession>
<keyword evidence="3 4" id="KW-0067">ATP-binding</keyword>
<dbReference type="Gene3D" id="3.40.50.20">
    <property type="match status" value="1"/>
</dbReference>
<evidence type="ECO:0000256" key="4">
    <source>
        <dbReference type="PROSITE-ProRule" id="PRU00409"/>
    </source>
</evidence>
<sequence>MKVLITGAGALLGQGIIRALRATTLDATIIAVDPSPLAAGLYWAHRAHLVPLAADPEFLPQFEEILASECPDVVLVGTDVELRLLAAHRARLEETYHTRLLISPEQVVAIAEDKWRTYEFLRDRGLGCPISALPADARQLIDAVGFPLIVKPRVGCRSVGVHMVHDEAELDRALQLEPDAILQECVATPFDEYTAGALVFEGRCEASIVMRRLLRDGNTYQAFVAPYPELNAQVREIAEALGAFGPVNVQFRLDGERVKVFEINARFSGTTPLRACAGFNEVEIALRHLLYGEPVVQPPVQSMTILRHWAETIVTDDVAQATHSLVSPNIAGMRAALGILW</sequence>
<dbReference type="SUPFAM" id="SSF56059">
    <property type="entry name" value="Glutathione synthetase ATP-binding domain-like"/>
    <property type="match status" value="1"/>
</dbReference>
<dbReference type="GO" id="GO:0046872">
    <property type="term" value="F:metal ion binding"/>
    <property type="evidence" value="ECO:0007669"/>
    <property type="project" value="InterPro"/>
</dbReference>
<dbReference type="GO" id="GO:0005524">
    <property type="term" value="F:ATP binding"/>
    <property type="evidence" value="ECO:0007669"/>
    <property type="project" value="UniProtKB-UniRule"/>
</dbReference>
<dbReference type="Gene3D" id="3.30.470.20">
    <property type="entry name" value="ATP-grasp fold, B domain"/>
    <property type="match status" value="1"/>
</dbReference>
<evidence type="ECO:0000313" key="7">
    <source>
        <dbReference type="Proteomes" id="UP000321412"/>
    </source>
</evidence>
<evidence type="ECO:0000256" key="3">
    <source>
        <dbReference type="ARBA" id="ARBA00022840"/>
    </source>
</evidence>
<organism evidence="6 7">
    <name type="scientific">Lujinxingia vulgaris</name>
    <dbReference type="NCBI Taxonomy" id="2600176"/>
    <lineage>
        <taxon>Bacteria</taxon>
        <taxon>Deltaproteobacteria</taxon>
        <taxon>Bradymonadales</taxon>
        <taxon>Lujinxingiaceae</taxon>
        <taxon>Lujinxingia</taxon>
    </lineage>
</organism>
<evidence type="ECO:0000256" key="2">
    <source>
        <dbReference type="ARBA" id="ARBA00022741"/>
    </source>
</evidence>
<dbReference type="Pfam" id="PF15632">
    <property type="entry name" value="ATPgrasp_Ter"/>
    <property type="match status" value="1"/>
</dbReference>
<keyword evidence="7" id="KW-1185">Reference proteome</keyword>
<dbReference type="PROSITE" id="PS50975">
    <property type="entry name" value="ATP_GRASP"/>
    <property type="match status" value="1"/>
</dbReference>
<dbReference type="PANTHER" id="PTHR43055">
    <property type="entry name" value="FORMATE-DEPENDENT PHOSPHORIBOSYLGLYCINAMIDE FORMYLTRANSFERASE"/>
    <property type="match status" value="1"/>
</dbReference>
<name>A0A5C6XA93_9DELT</name>
<evidence type="ECO:0000256" key="1">
    <source>
        <dbReference type="ARBA" id="ARBA00022598"/>
    </source>
</evidence>
<dbReference type="GO" id="GO:0016874">
    <property type="term" value="F:ligase activity"/>
    <property type="evidence" value="ECO:0007669"/>
    <property type="project" value="UniProtKB-KW"/>
</dbReference>
<dbReference type="NCBIfam" id="NF009402">
    <property type="entry name" value="PRK12767.1-1"/>
    <property type="match status" value="1"/>
</dbReference>
<proteinExistence type="predicted"/>
<protein>
    <submittedName>
        <fullName evidence="6">ATP-grasp domain-containing protein</fullName>
    </submittedName>
</protein>
<dbReference type="AlphaFoldDB" id="A0A5C6XA93"/>
<gene>
    <name evidence="6" type="ORF">FRC98_12465</name>
</gene>
<dbReference type="PANTHER" id="PTHR43055:SF1">
    <property type="entry name" value="FORMATE-DEPENDENT PHOSPHORIBOSYLGLYCINAMIDE FORMYLTRANSFERASE"/>
    <property type="match status" value="1"/>
</dbReference>
<dbReference type="InterPro" id="IPR036291">
    <property type="entry name" value="NAD(P)-bd_dom_sf"/>
</dbReference>
<dbReference type="InterPro" id="IPR011761">
    <property type="entry name" value="ATP-grasp"/>
</dbReference>
<dbReference type="Proteomes" id="UP000321412">
    <property type="component" value="Unassembled WGS sequence"/>
</dbReference>
<evidence type="ECO:0000313" key="6">
    <source>
        <dbReference type="EMBL" id="TXD36643.1"/>
    </source>
</evidence>
<dbReference type="RefSeq" id="WP_146981771.1">
    <property type="nucleotide sequence ID" value="NZ_VOSM01000005.1"/>
</dbReference>
<dbReference type="SUPFAM" id="SSF51735">
    <property type="entry name" value="NAD(P)-binding Rossmann-fold domains"/>
    <property type="match status" value="1"/>
</dbReference>
<dbReference type="Gene3D" id="3.30.1490.20">
    <property type="entry name" value="ATP-grasp fold, A domain"/>
    <property type="match status" value="1"/>
</dbReference>
<dbReference type="EMBL" id="VOSM01000005">
    <property type="protein sequence ID" value="TXD36643.1"/>
    <property type="molecule type" value="Genomic_DNA"/>
</dbReference>
<dbReference type="InterPro" id="IPR013815">
    <property type="entry name" value="ATP_grasp_subdomain_1"/>
</dbReference>